<sequence>AQNTESGYLCALAIAQRKPILYLLPLGNMIPDEIKLLQSNPQVSKLLMVKFFQENNIESRLAEFIDLLENGRGDWELPTIKFTWRISPRIERYLRWKTVNTKKTKADWLREYLLKEIIDKDEEYKGFLRNI</sequence>
<proteinExistence type="predicted"/>
<feature type="non-terminal residue" evidence="1">
    <location>
        <position position="1"/>
    </location>
</feature>
<evidence type="ECO:0000313" key="1">
    <source>
        <dbReference type="EMBL" id="PIZ99360.1"/>
    </source>
</evidence>
<evidence type="ECO:0000313" key="2">
    <source>
        <dbReference type="Proteomes" id="UP000230405"/>
    </source>
</evidence>
<dbReference type="EMBL" id="PFPO01000032">
    <property type="protein sequence ID" value="PIZ99360.1"/>
    <property type="molecule type" value="Genomic_DNA"/>
</dbReference>
<comment type="caution">
    <text evidence="1">The sequence shown here is derived from an EMBL/GenBank/DDBJ whole genome shotgun (WGS) entry which is preliminary data.</text>
</comment>
<gene>
    <name evidence="1" type="ORF">COX77_01745</name>
</gene>
<dbReference type="Proteomes" id="UP000230405">
    <property type="component" value="Unassembled WGS sequence"/>
</dbReference>
<organism evidence="1 2">
    <name type="scientific">Candidatus Komeilibacteria bacterium CG_4_10_14_0_2_um_filter_37_10</name>
    <dbReference type="NCBI Taxonomy" id="1974470"/>
    <lineage>
        <taxon>Bacteria</taxon>
        <taxon>Candidatus Komeiliibacteriota</taxon>
    </lineage>
</organism>
<reference evidence="2" key="1">
    <citation type="submission" date="2017-09" db="EMBL/GenBank/DDBJ databases">
        <title>Depth-based differentiation of microbial function through sediment-hosted aquifers and enrichment of novel symbionts in the deep terrestrial subsurface.</title>
        <authorList>
            <person name="Probst A.J."/>
            <person name="Ladd B."/>
            <person name="Jarett J.K."/>
            <person name="Geller-Mcgrath D.E."/>
            <person name="Sieber C.M.K."/>
            <person name="Emerson J.B."/>
            <person name="Anantharaman K."/>
            <person name="Thomas B.C."/>
            <person name="Malmstrom R."/>
            <person name="Stieglmeier M."/>
            <person name="Klingl A."/>
            <person name="Woyke T."/>
            <person name="Ryan C.M."/>
            <person name="Banfield J.F."/>
        </authorList>
    </citation>
    <scope>NUCLEOTIDE SEQUENCE [LARGE SCALE GENOMIC DNA]</scope>
</reference>
<dbReference type="AlphaFoldDB" id="A0A2M7VFI5"/>
<name>A0A2M7VFI5_9BACT</name>
<protein>
    <submittedName>
        <fullName evidence="1">Uncharacterized protein</fullName>
    </submittedName>
</protein>
<accession>A0A2M7VFI5</accession>